<evidence type="ECO:0000256" key="3">
    <source>
        <dbReference type="ARBA" id="ARBA00023163"/>
    </source>
</evidence>
<sequence length="197" mass="21313">MPRVSRDQAEANRLRVTRTAAKLYRASGLERTSVADIMESADMTIGAFHRQFGSKEALATEACRHAFAEICLHWQQRIHRDGATQAFARLTADYLSTRHRDGSGEGCAAAALAGDIAHQPAHSPLRKAFIAGVQHFAAIMGEILPAALSPKKRRRRALAVYATLVGAVTIARATKGDAISEEVLEAATDAVKLLRDN</sequence>
<dbReference type="InterPro" id="IPR009057">
    <property type="entry name" value="Homeodomain-like_sf"/>
</dbReference>
<protein>
    <recommendedName>
        <fullName evidence="5">HTH tetR-type domain-containing protein</fullName>
    </recommendedName>
</protein>
<evidence type="ECO:0000313" key="7">
    <source>
        <dbReference type="Proteomes" id="UP000494329"/>
    </source>
</evidence>
<evidence type="ECO:0000256" key="2">
    <source>
        <dbReference type="ARBA" id="ARBA00023125"/>
    </source>
</evidence>
<dbReference type="GO" id="GO:0003677">
    <property type="term" value="F:DNA binding"/>
    <property type="evidence" value="ECO:0007669"/>
    <property type="project" value="UniProtKB-UniRule"/>
</dbReference>
<dbReference type="SUPFAM" id="SSF46689">
    <property type="entry name" value="Homeodomain-like"/>
    <property type="match status" value="1"/>
</dbReference>
<dbReference type="EMBL" id="CADIKF010000035">
    <property type="protein sequence ID" value="CAB3763630.1"/>
    <property type="molecule type" value="Genomic_DNA"/>
</dbReference>
<dbReference type="Gene3D" id="1.10.10.60">
    <property type="entry name" value="Homeodomain-like"/>
    <property type="match status" value="1"/>
</dbReference>
<dbReference type="RefSeq" id="WP_281364091.1">
    <property type="nucleotide sequence ID" value="NZ_CADIKF010000035.1"/>
</dbReference>
<dbReference type="Gene3D" id="1.10.357.10">
    <property type="entry name" value="Tetracycline Repressor, domain 2"/>
    <property type="match status" value="1"/>
</dbReference>
<evidence type="ECO:0000313" key="6">
    <source>
        <dbReference type="EMBL" id="CAB3763630.1"/>
    </source>
</evidence>
<dbReference type="InterPro" id="IPR001647">
    <property type="entry name" value="HTH_TetR"/>
</dbReference>
<organism evidence="6 7">
    <name type="scientific">Paraburkholderia solisilvae</name>
    <dbReference type="NCBI Taxonomy" id="624376"/>
    <lineage>
        <taxon>Bacteria</taxon>
        <taxon>Pseudomonadati</taxon>
        <taxon>Pseudomonadota</taxon>
        <taxon>Betaproteobacteria</taxon>
        <taxon>Burkholderiales</taxon>
        <taxon>Burkholderiaceae</taxon>
        <taxon>Paraburkholderia</taxon>
    </lineage>
</organism>
<keyword evidence="1" id="KW-0805">Transcription regulation</keyword>
<evidence type="ECO:0000259" key="5">
    <source>
        <dbReference type="PROSITE" id="PS50977"/>
    </source>
</evidence>
<name>A0A6J5EAN0_9BURK</name>
<keyword evidence="2 4" id="KW-0238">DNA-binding</keyword>
<dbReference type="AlphaFoldDB" id="A0A6J5EAN0"/>
<reference evidence="6 7" key="1">
    <citation type="submission" date="2020-04" db="EMBL/GenBank/DDBJ databases">
        <authorList>
            <person name="De Canck E."/>
        </authorList>
    </citation>
    <scope>NUCLEOTIDE SEQUENCE [LARGE SCALE GENOMIC DNA]</scope>
    <source>
        <strain evidence="6 7">LMG 29739</strain>
    </source>
</reference>
<evidence type="ECO:0000256" key="4">
    <source>
        <dbReference type="PROSITE-ProRule" id="PRU00335"/>
    </source>
</evidence>
<evidence type="ECO:0000256" key="1">
    <source>
        <dbReference type="ARBA" id="ARBA00023015"/>
    </source>
</evidence>
<dbReference type="SUPFAM" id="SSF48498">
    <property type="entry name" value="Tetracyclin repressor-like, C-terminal domain"/>
    <property type="match status" value="1"/>
</dbReference>
<dbReference type="Proteomes" id="UP000494329">
    <property type="component" value="Unassembled WGS sequence"/>
</dbReference>
<feature type="domain" description="HTH tetR-type" evidence="5">
    <location>
        <begin position="10"/>
        <end position="70"/>
    </location>
</feature>
<dbReference type="Pfam" id="PF00440">
    <property type="entry name" value="TetR_N"/>
    <property type="match status" value="1"/>
</dbReference>
<proteinExistence type="predicted"/>
<feature type="DNA-binding region" description="H-T-H motif" evidence="4">
    <location>
        <begin position="33"/>
        <end position="52"/>
    </location>
</feature>
<dbReference type="InterPro" id="IPR036271">
    <property type="entry name" value="Tet_transcr_reg_TetR-rel_C_sf"/>
</dbReference>
<accession>A0A6J5EAN0</accession>
<dbReference type="PANTHER" id="PTHR47506">
    <property type="entry name" value="TRANSCRIPTIONAL REGULATORY PROTEIN"/>
    <property type="match status" value="1"/>
</dbReference>
<dbReference type="PROSITE" id="PS50977">
    <property type="entry name" value="HTH_TETR_2"/>
    <property type="match status" value="1"/>
</dbReference>
<gene>
    <name evidence="6" type="ORF">LMG29739_04148</name>
</gene>
<keyword evidence="7" id="KW-1185">Reference proteome</keyword>
<keyword evidence="3" id="KW-0804">Transcription</keyword>
<dbReference type="PANTHER" id="PTHR47506:SF7">
    <property type="entry name" value="TRANSCRIPTIONAL REGULATORY PROTEIN"/>
    <property type="match status" value="1"/>
</dbReference>